<gene>
    <name evidence="2" type="ORF">B0T25DRAFT_470020</name>
</gene>
<comment type="caution">
    <text evidence="2">The sequence shown here is derived from an EMBL/GenBank/DDBJ whole genome shotgun (WGS) entry which is preliminary data.</text>
</comment>
<dbReference type="Proteomes" id="UP001275084">
    <property type="component" value="Unassembled WGS sequence"/>
</dbReference>
<protein>
    <submittedName>
        <fullName evidence="2">Uncharacterized protein</fullName>
    </submittedName>
</protein>
<reference evidence="2" key="1">
    <citation type="journal article" date="2023" name="Mol. Phylogenet. Evol.">
        <title>Genome-scale phylogeny and comparative genomics of the fungal order Sordariales.</title>
        <authorList>
            <person name="Hensen N."/>
            <person name="Bonometti L."/>
            <person name="Westerberg I."/>
            <person name="Brannstrom I.O."/>
            <person name="Guillou S."/>
            <person name="Cros-Aarteil S."/>
            <person name="Calhoun S."/>
            <person name="Haridas S."/>
            <person name="Kuo A."/>
            <person name="Mondo S."/>
            <person name="Pangilinan J."/>
            <person name="Riley R."/>
            <person name="LaButti K."/>
            <person name="Andreopoulos B."/>
            <person name="Lipzen A."/>
            <person name="Chen C."/>
            <person name="Yan M."/>
            <person name="Daum C."/>
            <person name="Ng V."/>
            <person name="Clum A."/>
            <person name="Steindorff A."/>
            <person name="Ohm R.A."/>
            <person name="Martin F."/>
            <person name="Silar P."/>
            <person name="Natvig D.O."/>
            <person name="Lalanne C."/>
            <person name="Gautier V."/>
            <person name="Ament-Velasquez S.L."/>
            <person name="Kruys A."/>
            <person name="Hutchinson M.I."/>
            <person name="Powell A.J."/>
            <person name="Barry K."/>
            <person name="Miller A.N."/>
            <person name="Grigoriev I.V."/>
            <person name="Debuchy R."/>
            <person name="Gladieux P."/>
            <person name="Hiltunen Thoren M."/>
            <person name="Johannesson H."/>
        </authorList>
    </citation>
    <scope>NUCLEOTIDE SEQUENCE</scope>
    <source>
        <strain evidence="2">CBS 955.72</strain>
    </source>
</reference>
<feature type="compositionally biased region" description="Basic and acidic residues" evidence="1">
    <location>
        <begin position="327"/>
        <end position="381"/>
    </location>
</feature>
<reference evidence="2" key="2">
    <citation type="submission" date="2023-06" db="EMBL/GenBank/DDBJ databases">
        <authorList>
            <consortium name="Lawrence Berkeley National Laboratory"/>
            <person name="Haridas S."/>
            <person name="Hensen N."/>
            <person name="Bonometti L."/>
            <person name="Westerberg I."/>
            <person name="Brannstrom I.O."/>
            <person name="Guillou S."/>
            <person name="Cros-Aarteil S."/>
            <person name="Calhoun S."/>
            <person name="Kuo A."/>
            <person name="Mondo S."/>
            <person name="Pangilinan J."/>
            <person name="Riley R."/>
            <person name="Labutti K."/>
            <person name="Andreopoulos B."/>
            <person name="Lipzen A."/>
            <person name="Chen C."/>
            <person name="Yanf M."/>
            <person name="Daum C."/>
            <person name="Ng V."/>
            <person name="Clum A."/>
            <person name="Steindorff A."/>
            <person name="Ohm R."/>
            <person name="Martin F."/>
            <person name="Silar P."/>
            <person name="Natvig D."/>
            <person name="Lalanne C."/>
            <person name="Gautier V."/>
            <person name="Ament-Velasquez S.L."/>
            <person name="Kruys A."/>
            <person name="Hutchinson M.I."/>
            <person name="Powell A.J."/>
            <person name="Barry K."/>
            <person name="Miller A.N."/>
            <person name="Grigoriev I.V."/>
            <person name="Debuchy R."/>
            <person name="Gladieux P."/>
            <person name="Thoren M.H."/>
            <person name="Johannesson H."/>
        </authorList>
    </citation>
    <scope>NUCLEOTIDE SEQUENCE</scope>
    <source>
        <strain evidence="2">CBS 955.72</strain>
    </source>
</reference>
<proteinExistence type="predicted"/>
<evidence type="ECO:0000256" key="1">
    <source>
        <dbReference type="SAM" id="MobiDB-lite"/>
    </source>
</evidence>
<evidence type="ECO:0000313" key="3">
    <source>
        <dbReference type="Proteomes" id="UP001275084"/>
    </source>
</evidence>
<keyword evidence="3" id="KW-1185">Reference proteome</keyword>
<name>A0AAJ0MKE9_9PEZI</name>
<feature type="region of interest" description="Disordered" evidence="1">
    <location>
        <begin position="303"/>
        <end position="392"/>
    </location>
</feature>
<feature type="compositionally biased region" description="Low complexity" evidence="1">
    <location>
        <begin position="382"/>
        <end position="392"/>
    </location>
</feature>
<accession>A0AAJ0MKE9</accession>
<feature type="non-terminal residue" evidence="2">
    <location>
        <position position="392"/>
    </location>
</feature>
<dbReference type="EMBL" id="JAUIQD010000001">
    <property type="protein sequence ID" value="KAK3363735.1"/>
    <property type="molecule type" value="Genomic_DNA"/>
</dbReference>
<dbReference type="AlphaFoldDB" id="A0AAJ0MKE9"/>
<evidence type="ECO:0000313" key="2">
    <source>
        <dbReference type="EMBL" id="KAK3363735.1"/>
    </source>
</evidence>
<sequence>MAASPVVSKIAEAMAAKVHGDEHIDPVSLDGYNFNAIIQYIVNARREGTESLISLHYPASKAYDLAVRLERKLTQLDQDKIRRCEYDFESGILYLDIMPVRPLHYVVQEGVKVDLRGSLAALIPAIDDAKLRHRVSQVLEMGEVDIRRQGKIWKQGDISFCEPGSGRLSSVVGEISTSHVERKAIQYIDGTQGEIQAVFIVDMLYPTATKAKMSLFTADGTKGHWVQRSVIFYDDALEEQPIGQLGLYLSDFLGARGLPTAFCRPSAAELAAEISRVPQIIMSFDQLRAIFLYARDIHRKEDVPAPGRKAKKRAREEEEQVDGHLSTNREEAKRARQERYERRDKRQRLLEEQKNAEGHILELERRATKAEEEALKVKQESEQQVEQAKQQA</sequence>
<organism evidence="2 3">
    <name type="scientific">Lasiosphaeria hispida</name>
    <dbReference type="NCBI Taxonomy" id="260671"/>
    <lineage>
        <taxon>Eukaryota</taxon>
        <taxon>Fungi</taxon>
        <taxon>Dikarya</taxon>
        <taxon>Ascomycota</taxon>
        <taxon>Pezizomycotina</taxon>
        <taxon>Sordariomycetes</taxon>
        <taxon>Sordariomycetidae</taxon>
        <taxon>Sordariales</taxon>
        <taxon>Lasiosphaeriaceae</taxon>
        <taxon>Lasiosphaeria</taxon>
    </lineage>
</organism>